<feature type="region of interest" description="Disordered" evidence="1">
    <location>
        <begin position="1"/>
        <end position="64"/>
    </location>
</feature>
<sequence>MALQSSHHGMENFPSQSYYQPARSFSQTRSHSKGTGPGRRHSTQSHEWSQIYYHSSKEEERYTGPKQDVLSACNQLVLAVDEINTRSFSNIASLPVPPSEHGSTPLIGLGPNITKISEYLNKIIEQTNKMVEYMNNQKAVLKTFLKTALKD</sequence>
<evidence type="ECO:0000313" key="2">
    <source>
        <dbReference type="EMBL" id="KAG0140379.1"/>
    </source>
</evidence>
<accession>A0A9P6T6G2</accession>
<evidence type="ECO:0000256" key="1">
    <source>
        <dbReference type="SAM" id="MobiDB-lite"/>
    </source>
</evidence>
<dbReference type="Proteomes" id="UP000886653">
    <property type="component" value="Unassembled WGS sequence"/>
</dbReference>
<name>A0A9P6T6G2_9BASI</name>
<organism evidence="2 3">
    <name type="scientific">Cronartium quercuum f. sp. fusiforme G11</name>
    <dbReference type="NCBI Taxonomy" id="708437"/>
    <lineage>
        <taxon>Eukaryota</taxon>
        <taxon>Fungi</taxon>
        <taxon>Dikarya</taxon>
        <taxon>Basidiomycota</taxon>
        <taxon>Pucciniomycotina</taxon>
        <taxon>Pucciniomycetes</taxon>
        <taxon>Pucciniales</taxon>
        <taxon>Coleosporiaceae</taxon>
        <taxon>Cronartium</taxon>
    </lineage>
</organism>
<reference evidence="2" key="1">
    <citation type="submission" date="2013-11" db="EMBL/GenBank/DDBJ databases">
        <title>Genome sequence of the fusiform rust pathogen reveals effectors for host alternation and coevolution with pine.</title>
        <authorList>
            <consortium name="DOE Joint Genome Institute"/>
            <person name="Smith K."/>
            <person name="Pendleton A."/>
            <person name="Kubisiak T."/>
            <person name="Anderson C."/>
            <person name="Salamov A."/>
            <person name="Aerts A."/>
            <person name="Riley R."/>
            <person name="Clum A."/>
            <person name="Lindquist E."/>
            <person name="Ence D."/>
            <person name="Campbell M."/>
            <person name="Kronenberg Z."/>
            <person name="Feau N."/>
            <person name="Dhillon B."/>
            <person name="Hamelin R."/>
            <person name="Burleigh J."/>
            <person name="Smith J."/>
            <person name="Yandell M."/>
            <person name="Nelson C."/>
            <person name="Grigoriev I."/>
            <person name="Davis J."/>
        </authorList>
    </citation>
    <scope>NUCLEOTIDE SEQUENCE</scope>
    <source>
        <strain evidence="2">G11</strain>
    </source>
</reference>
<protein>
    <submittedName>
        <fullName evidence="2">Uncharacterized protein</fullName>
    </submittedName>
</protein>
<gene>
    <name evidence="2" type="ORF">CROQUDRAFT_136728</name>
</gene>
<keyword evidence="3" id="KW-1185">Reference proteome</keyword>
<evidence type="ECO:0000313" key="3">
    <source>
        <dbReference type="Proteomes" id="UP000886653"/>
    </source>
</evidence>
<comment type="caution">
    <text evidence="2">The sequence shown here is derived from an EMBL/GenBank/DDBJ whole genome shotgun (WGS) entry which is preliminary data.</text>
</comment>
<feature type="compositionally biased region" description="Polar residues" evidence="1">
    <location>
        <begin position="1"/>
        <end position="29"/>
    </location>
</feature>
<proteinExistence type="predicted"/>
<dbReference type="EMBL" id="MU167449">
    <property type="protein sequence ID" value="KAG0140379.1"/>
    <property type="molecule type" value="Genomic_DNA"/>
</dbReference>
<dbReference type="AlphaFoldDB" id="A0A9P6T6G2"/>